<evidence type="ECO:0000313" key="2">
    <source>
        <dbReference type="Proteomes" id="UP000003781"/>
    </source>
</evidence>
<accession>A3INL6</accession>
<dbReference type="Proteomes" id="UP000003781">
    <property type="component" value="Unassembled WGS sequence"/>
</dbReference>
<gene>
    <name evidence="1" type="ORF">CY0110_29604</name>
</gene>
<evidence type="ECO:0000313" key="1">
    <source>
        <dbReference type="EMBL" id="EAZ91914.1"/>
    </source>
</evidence>
<dbReference type="AlphaFoldDB" id="A3INL6"/>
<reference evidence="1 2" key="1">
    <citation type="submission" date="2007-03" db="EMBL/GenBank/DDBJ databases">
        <authorList>
            <person name="Stal L."/>
            <person name="Ferriera S."/>
            <person name="Johnson J."/>
            <person name="Kravitz S."/>
            <person name="Beeson K."/>
            <person name="Sutton G."/>
            <person name="Rogers Y.-H."/>
            <person name="Friedman R."/>
            <person name="Frazier M."/>
            <person name="Venter J.C."/>
        </authorList>
    </citation>
    <scope>NUCLEOTIDE SEQUENCE [LARGE SCALE GENOMIC DNA]</scope>
    <source>
        <strain evidence="1 2">CCY0110</strain>
    </source>
</reference>
<sequence>METVSTTEVTQTLPSVISKVQKEPVIIRGAATFRLII</sequence>
<comment type="caution">
    <text evidence="1">The sequence shown here is derived from an EMBL/GenBank/DDBJ whole genome shotgun (WGS) entry which is preliminary data.</text>
</comment>
<protein>
    <submittedName>
        <fullName evidence="1">Uncharacterized protein</fullName>
    </submittedName>
</protein>
<name>A3INL6_9CHRO</name>
<organism evidence="1 2">
    <name type="scientific">Crocosphaera chwakensis CCY0110</name>
    <dbReference type="NCBI Taxonomy" id="391612"/>
    <lineage>
        <taxon>Bacteria</taxon>
        <taxon>Bacillati</taxon>
        <taxon>Cyanobacteriota</taxon>
        <taxon>Cyanophyceae</taxon>
        <taxon>Oscillatoriophycideae</taxon>
        <taxon>Chroococcales</taxon>
        <taxon>Aphanothecaceae</taxon>
        <taxon>Crocosphaera</taxon>
        <taxon>Crocosphaera chwakensis</taxon>
    </lineage>
</organism>
<keyword evidence="2" id="KW-1185">Reference proteome</keyword>
<dbReference type="EMBL" id="AAXW01000010">
    <property type="protein sequence ID" value="EAZ91914.1"/>
    <property type="molecule type" value="Genomic_DNA"/>
</dbReference>
<proteinExistence type="predicted"/>